<evidence type="ECO:0000313" key="2">
    <source>
        <dbReference type="EMBL" id="KAJ8424527.1"/>
    </source>
</evidence>
<name>A0A9Q1GSC0_9CARY</name>
<proteinExistence type="predicted"/>
<comment type="caution">
    <text evidence="2">The sequence shown here is derived from an EMBL/GenBank/DDBJ whole genome shotgun (WGS) entry which is preliminary data.</text>
</comment>
<organism evidence="2 3">
    <name type="scientific">Carnegiea gigantea</name>
    <dbReference type="NCBI Taxonomy" id="171969"/>
    <lineage>
        <taxon>Eukaryota</taxon>
        <taxon>Viridiplantae</taxon>
        <taxon>Streptophyta</taxon>
        <taxon>Embryophyta</taxon>
        <taxon>Tracheophyta</taxon>
        <taxon>Spermatophyta</taxon>
        <taxon>Magnoliopsida</taxon>
        <taxon>eudicotyledons</taxon>
        <taxon>Gunneridae</taxon>
        <taxon>Pentapetalae</taxon>
        <taxon>Caryophyllales</taxon>
        <taxon>Cactineae</taxon>
        <taxon>Cactaceae</taxon>
        <taxon>Cactoideae</taxon>
        <taxon>Echinocereeae</taxon>
        <taxon>Carnegiea</taxon>
    </lineage>
</organism>
<keyword evidence="3" id="KW-1185">Reference proteome</keyword>
<dbReference type="EMBL" id="JAKOGI010001659">
    <property type="protein sequence ID" value="KAJ8424527.1"/>
    <property type="molecule type" value="Genomic_DNA"/>
</dbReference>
<accession>A0A9Q1GSC0</accession>
<reference evidence="2" key="1">
    <citation type="submission" date="2022-04" db="EMBL/GenBank/DDBJ databases">
        <title>Carnegiea gigantea Genome sequencing and assembly v2.</title>
        <authorList>
            <person name="Copetti D."/>
            <person name="Sanderson M.J."/>
            <person name="Burquez A."/>
            <person name="Wojciechowski M.F."/>
        </authorList>
    </citation>
    <scope>NUCLEOTIDE SEQUENCE</scope>
    <source>
        <strain evidence="2">SGP5-SGP5p</strain>
        <tissue evidence="2">Aerial part</tissue>
    </source>
</reference>
<gene>
    <name evidence="2" type="ORF">Cgig2_000665</name>
</gene>
<evidence type="ECO:0000256" key="1">
    <source>
        <dbReference type="SAM" id="MobiDB-lite"/>
    </source>
</evidence>
<evidence type="ECO:0000313" key="3">
    <source>
        <dbReference type="Proteomes" id="UP001153076"/>
    </source>
</evidence>
<sequence length="248" mass="27676">MPIYESGPPFWSSCEHASTPSILRIEEEVVYPRKISVAISCGLWRGKKVALAVEVLKGVDKLPAMRREVSANKFAGVVDFLGDDPPVKCELVECLTRSWDLGPSASSDPPRVTEKQVVIAEVSTLHYPLRGTDPQPLGLYRPFRGIGLWPPEGAAKELLTWPRECTEFFREFLETLAHDDFQQDGYFEAYVKYIKDRHHARQAGEDPNQVEFQLMASEDEGQGEPKDTTPLDGEGTANKCGNDKDPAL</sequence>
<dbReference type="Proteomes" id="UP001153076">
    <property type="component" value="Unassembled WGS sequence"/>
</dbReference>
<dbReference type="AlphaFoldDB" id="A0A9Q1GSC0"/>
<protein>
    <submittedName>
        <fullName evidence="2">Uncharacterized protein</fullName>
    </submittedName>
</protein>
<feature type="region of interest" description="Disordered" evidence="1">
    <location>
        <begin position="200"/>
        <end position="248"/>
    </location>
</feature>